<dbReference type="GO" id="GO:0046872">
    <property type="term" value="F:metal ion binding"/>
    <property type="evidence" value="ECO:0007669"/>
    <property type="project" value="UniProtKB-KW"/>
</dbReference>
<dbReference type="PANTHER" id="PTHR33653:SF1">
    <property type="entry name" value="RIBONUCLEASE VAPC2"/>
    <property type="match status" value="1"/>
</dbReference>
<keyword evidence="6" id="KW-0460">Magnesium</keyword>
<evidence type="ECO:0000313" key="10">
    <source>
        <dbReference type="Proteomes" id="UP000254651"/>
    </source>
</evidence>
<proteinExistence type="inferred from homology"/>
<accession>A0A378UG46</accession>
<dbReference type="InterPro" id="IPR029060">
    <property type="entry name" value="PIN-like_dom_sf"/>
</dbReference>
<dbReference type="InterPro" id="IPR002716">
    <property type="entry name" value="PIN_dom"/>
</dbReference>
<evidence type="ECO:0000256" key="6">
    <source>
        <dbReference type="ARBA" id="ARBA00022842"/>
    </source>
</evidence>
<dbReference type="Pfam" id="PF01850">
    <property type="entry name" value="PIN"/>
    <property type="match status" value="1"/>
</dbReference>
<evidence type="ECO:0000256" key="5">
    <source>
        <dbReference type="ARBA" id="ARBA00022801"/>
    </source>
</evidence>
<organism evidence="9 10">
    <name type="scientific">Bergeriella denitrificans</name>
    <name type="common">Neisseria denitrificans</name>
    <dbReference type="NCBI Taxonomy" id="494"/>
    <lineage>
        <taxon>Bacteria</taxon>
        <taxon>Pseudomonadati</taxon>
        <taxon>Pseudomonadota</taxon>
        <taxon>Betaproteobacteria</taxon>
        <taxon>Neisseriales</taxon>
        <taxon>Neisseriaceae</taxon>
        <taxon>Bergeriella</taxon>
    </lineage>
</organism>
<dbReference type="EC" id="3.1.-.-" evidence="9"/>
<dbReference type="PANTHER" id="PTHR33653">
    <property type="entry name" value="RIBONUCLEASE VAPC2"/>
    <property type="match status" value="1"/>
</dbReference>
<dbReference type="CDD" id="cd18746">
    <property type="entry name" value="PIN_VapC4-5_FitB-like"/>
    <property type="match status" value="1"/>
</dbReference>
<feature type="domain" description="PIN" evidence="8">
    <location>
        <begin position="2"/>
        <end position="130"/>
    </location>
</feature>
<comment type="cofactor">
    <cofactor evidence="1">
        <name>Mg(2+)</name>
        <dbReference type="ChEBI" id="CHEBI:18420"/>
    </cofactor>
</comment>
<dbReference type="SUPFAM" id="SSF88723">
    <property type="entry name" value="PIN domain-like"/>
    <property type="match status" value="1"/>
</dbReference>
<dbReference type="EMBL" id="UGQS01000002">
    <property type="protein sequence ID" value="STZ76296.1"/>
    <property type="molecule type" value="Genomic_DNA"/>
</dbReference>
<gene>
    <name evidence="9" type="primary">fitB_1</name>
    <name evidence="9" type="ORF">NCTC10295_01057</name>
</gene>
<keyword evidence="10" id="KW-1185">Reference proteome</keyword>
<dbReference type="GO" id="GO:0016787">
    <property type="term" value="F:hydrolase activity"/>
    <property type="evidence" value="ECO:0007669"/>
    <property type="project" value="UniProtKB-KW"/>
</dbReference>
<sequence length="139" mass="15615">MYLLDTNAISEMRKAKRGKADKNFTAWLESTDSNLFYTSAIVAMELERGVLGMERKDHAQGAVLRQWLAETKDKLFAGRILPIDETTAEICAALHIPDGSPENDAWMAATAKQHRLILVTRNTADFERTGVKLFNPFTD</sequence>
<keyword evidence="5 9" id="KW-0378">Hydrolase</keyword>
<dbReference type="AlphaFoldDB" id="A0A378UG46"/>
<dbReference type="RefSeq" id="WP_066077607.1">
    <property type="nucleotide sequence ID" value="NZ_CP181246.1"/>
</dbReference>
<keyword evidence="3" id="KW-0540">Nuclease</keyword>
<dbReference type="Gene3D" id="3.40.50.1010">
    <property type="entry name" value="5'-nuclease"/>
    <property type="match status" value="1"/>
</dbReference>
<evidence type="ECO:0000256" key="7">
    <source>
        <dbReference type="ARBA" id="ARBA00038093"/>
    </source>
</evidence>
<protein>
    <submittedName>
        <fullName evidence="9">PilT protein-like protein</fullName>
        <ecNumber evidence="9">3.1.-.-</ecNumber>
    </submittedName>
</protein>
<reference evidence="9 10" key="1">
    <citation type="submission" date="2018-06" db="EMBL/GenBank/DDBJ databases">
        <authorList>
            <consortium name="Pathogen Informatics"/>
            <person name="Doyle S."/>
        </authorList>
    </citation>
    <scope>NUCLEOTIDE SEQUENCE [LARGE SCALE GENOMIC DNA]</scope>
    <source>
        <strain evidence="9 10">NCTC10295</strain>
    </source>
</reference>
<evidence type="ECO:0000256" key="1">
    <source>
        <dbReference type="ARBA" id="ARBA00001946"/>
    </source>
</evidence>
<evidence type="ECO:0000256" key="3">
    <source>
        <dbReference type="ARBA" id="ARBA00022722"/>
    </source>
</evidence>
<keyword evidence="2" id="KW-1277">Toxin-antitoxin system</keyword>
<name>A0A378UG46_BERDE</name>
<dbReference type="GO" id="GO:0004518">
    <property type="term" value="F:nuclease activity"/>
    <property type="evidence" value="ECO:0007669"/>
    <property type="project" value="UniProtKB-KW"/>
</dbReference>
<keyword evidence="4" id="KW-0479">Metal-binding</keyword>
<evidence type="ECO:0000256" key="2">
    <source>
        <dbReference type="ARBA" id="ARBA00022649"/>
    </source>
</evidence>
<dbReference type="InterPro" id="IPR050556">
    <property type="entry name" value="Type_II_TA_system_RNase"/>
</dbReference>
<dbReference type="Proteomes" id="UP000254651">
    <property type="component" value="Unassembled WGS sequence"/>
</dbReference>
<evidence type="ECO:0000313" key="9">
    <source>
        <dbReference type="EMBL" id="STZ76296.1"/>
    </source>
</evidence>
<evidence type="ECO:0000256" key="4">
    <source>
        <dbReference type="ARBA" id="ARBA00022723"/>
    </source>
</evidence>
<comment type="similarity">
    <text evidence="7">Belongs to the PINc/VapC protein family.</text>
</comment>
<evidence type="ECO:0000259" key="8">
    <source>
        <dbReference type="Pfam" id="PF01850"/>
    </source>
</evidence>